<comment type="caution">
    <text evidence="3">The sequence shown here is derived from an EMBL/GenBank/DDBJ whole genome shotgun (WGS) entry which is preliminary data.</text>
</comment>
<evidence type="ECO:0000256" key="2">
    <source>
        <dbReference type="SAM" id="Phobius"/>
    </source>
</evidence>
<protein>
    <submittedName>
        <fullName evidence="3">G3704 protein</fullName>
    </submittedName>
</protein>
<keyword evidence="2" id="KW-1133">Transmembrane helix</keyword>
<accession>A0ABP1FNF6</accession>
<name>A0ABP1FNF6_9CHLO</name>
<keyword evidence="4" id="KW-1185">Reference proteome</keyword>
<evidence type="ECO:0000256" key="1">
    <source>
        <dbReference type="SAM" id="MobiDB-lite"/>
    </source>
</evidence>
<gene>
    <name evidence="3" type="primary">g3704</name>
    <name evidence="3" type="ORF">VP750_LOCUS3159</name>
</gene>
<sequence>MQASSKVDKSCRQSLLDDRNEPTQHHTQRWLTAVSLLLCALLVTIVLLGGSYQQNVLLQQRLSGVKLTSTQEQERALGRIREQLASETLVLREQLMRNKLDSRTVGSALLATQEELKAAFNREQACEEGYNALLADLDSCRVNQERIGANDLSINRAGVQAAKAIEREMQSDALIHA</sequence>
<dbReference type="EMBL" id="CAXHTA020000005">
    <property type="protein sequence ID" value="CAL5221500.1"/>
    <property type="molecule type" value="Genomic_DNA"/>
</dbReference>
<organism evidence="3 4">
    <name type="scientific">Coccomyxa viridis</name>
    <dbReference type="NCBI Taxonomy" id="1274662"/>
    <lineage>
        <taxon>Eukaryota</taxon>
        <taxon>Viridiplantae</taxon>
        <taxon>Chlorophyta</taxon>
        <taxon>core chlorophytes</taxon>
        <taxon>Trebouxiophyceae</taxon>
        <taxon>Trebouxiophyceae incertae sedis</taxon>
        <taxon>Coccomyxaceae</taxon>
        <taxon>Coccomyxa</taxon>
    </lineage>
</organism>
<keyword evidence="2" id="KW-0812">Transmembrane</keyword>
<reference evidence="3 4" key="1">
    <citation type="submission" date="2024-06" db="EMBL/GenBank/DDBJ databases">
        <authorList>
            <person name="Kraege A."/>
            <person name="Thomma B."/>
        </authorList>
    </citation>
    <scope>NUCLEOTIDE SEQUENCE [LARGE SCALE GENOMIC DNA]</scope>
</reference>
<dbReference type="Proteomes" id="UP001497392">
    <property type="component" value="Unassembled WGS sequence"/>
</dbReference>
<evidence type="ECO:0000313" key="3">
    <source>
        <dbReference type="EMBL" id="CAL5221500.1"/>
    </source>
</evidence>
<feature type="region of interest" description="Disordered" evidence="1">
    <location>
        <begin position="1"/>
        <end position="22"/>
    </location>
</feature>
<proteinExistence type="predicted"/>
<evidence type="ECO:0000313" key="4">
    <source>
        <dbReference type="Proteomes" id="UP001497392"/>
    </source>
</evidence>
<keyword evidence="2" id="KW-0472">Membrane</keyword>
<feature type="transmembrane region" description="Helical" evidence="2">
    <location>
        <begin position="30"/>
        <end position="52"/>
    </location>
</feature>